<dbReference type="GeneID" id="9183589"/>
<dbReference type="AlphaFoldDB" id="D5GHE2"/>
<name>D5GHE2_TUBMM</name>
<evidence type="ECO:0000256" key="1">
    <source>
        <dbReference type="SAM" id="MobiDB-lite"/>
    </source>
</evidence>
<keyword evidence="3" id="KW-1185">Reference proteome</keyword>
<sequence>MDRALFTAVSLGFSSGLPSYPPRYILGDPLYPEKSRMKTPPSRTDSKFTDSTEYRYLPSRPTVKPDDSLSGG</sequence>
<gene>
    <name evidence="2" type="ORF">GSTUM_00007825001</name>
</gene>
<evidence type="ECO:0000313" key="3">
    <source>
        <dbReference type="Proteomes" id="UP000006911"/>
    </source>
</evidence>
<organism evidence="2 3">
    <name type="scientific">Tuber melanosporum (strain Mel28)</name>
    <name type="common">Perigord black truffle</name>
    <dbReference type="NCBI Taxonomy" id="656061"/>
    <lineage>
        <taxon>Eukaryota</taxon>
        <taxon>Fungi</taxon>
        <taxon>Dikarya</taxon>
        <taxon>Ascomycota</taxon>
        <taxon>Pezizomycotina</taxon>
        <taxon>Pezizomycetes</taxon>
        <taxon>Pezizales</taxon>
        <taxon>Tuberaceae</taxon>
        <taxon>Tuber</taxon>
    </lineage>
</organism>
<feature type="compositionally biased region" description="Basic and acidic residues" evidence="1">
    <location>
        <begin position="44"/>
        <end position="53"/>
    </location>
</feature>
<dbReference type="RefSeq" id="XP_002839744.1">
    <property type="nucleotide sequence ID" value="XM_002839698.1"/>
</dbReference>
<dbReference type="HOGENOM" id="CLU_2724045_0_0_1"/>
<feature type="compositionally biased region" description="Basic and acidic residues" evidence="1">
    <location>
        <begin position="63"/>
        <end position="72"/>
    </location>
</feature>
<dbReference type="KEGG" id="tml:GSTUM_00007825001"/>
<reference evidence="2 3" key="1">
    <citation type="journal article" date="2010" name="Nature">
        <title>Perigord black truffle genome uncovers evolutionary origins and mechanisms of symbiosis.</title>
        <authorList>
            <person name="Martin F."/>
            <person name="Kohler A."/>
            <person name="Murat C."/>
            <person name="Balestrini R."/>
            <person name="Coutinho P.M."/>
            <person name="Jaillon O."/>
            <person name="Montanini B."/>
            <person name="Morin E."/>
            <person name="Noel B."/>
            <person name="Percudani R."/>
            <person name="Porcel B."/>
            <person name="Rubini A."/>
            <person name="Amicucci A."/>
            <person name="Amselem J."/>
            <person name="Anthouard V."/>
            <person name="Arcioni S."/>
            <person name="Artiguenave F."/>
            <person name="Aury J.M."/>
            <person name="Ballario P."/>
            <person name="Bolchi A."/>
            <person name="Brenna A."/>
            <person name="Brun A."/>
            <person name="Buee M."/>
            <person name="Cantarel B."/>
            <person name="Chevalier G."/>
            <person name="Couloux A."/>
            <person name="Da Silva C."/>
            <person name="Denoeud F."/>
            <person name="Duplessis S."/>
            <person name="Ghignone S."/>
            <person name="Hilselberger B."/>
            <person name="Iotti M."/>
            <person name="Marcais B."/>
            <person name="Mello A."/>
            <person name="Miranda M."/>
            <person name="Pacioni G."/>
            <person name="Quesneville H."/>
            <person name="Riccioni C."/>
            <person name="Ruotolo R."/>
            <person name="Splivallo R."/>
            <person name="Stocchi V."/>
            <person name="Tisserant E."/>
            <person name="Viscomi A.R."/>
            <person name="Zambonelli A."/>
            <person name="Zampieri E."/>
            <person name="Henrissat B."/>
            <person name="Lebrun M.H."/>
            <person name="Paolocci F."/>
            <person name="Bonfante P."/>
            <person name="Ottonello S."/>
            <person name="Wincker P."/>
        </authorList>
    </citation>
    <scope>NUCLEOTIDE SEQUENCE [LARGE SCALE GENOMIC DNA]</scope>
    <source>
        <strain evidence="2 3">Mel28</strain>
    </source>
</reference>
<proteinExistence type="predicted"/>
<dbReference type="EMBL" id="FN430318">
    <property type="protein sequence ID" value="CAZ83935.1"/>
    <property type="molecule type" value="Genomic_DNA"/>
</dbReference>
<dbReference type="Proteomes" id="UP000006911">
    <property type="component" value="Unassembled WGS sequence"/>
</dbReference>
<evidence type="ECO:0000313" key="2">
    <source>
        <dbReference type="EMBL" id="CAZ83935.1"/>
    </source>
</evidence>
<dbReference type="InParanoid" id="D5GHE2"/>
<feature type="region of interest" description="Disordered" evidence="1">
    <location>
        <begin position="29"/>
        <end position="72"/>
    </location>
</feature>
<protein>
    <submittedName>
        <fullName evidence="2">(Perigord truffle) hypothetical protein</fullName>
    </submittedName>
</protein>
<accession>D5GHE2</accession>